<dbReference type="Pfam" id="PF05705">
    <property type="entry name" value="DUF829"/>
    <property type="match status" value="1"/>
</dbReference>
<gene>
    <name evidence="1" type="ORF">Bca52824_021780</name>
</gene>
<accession>A0A8X8ASF0</accession>
<dbReference type="Gene3D" id="3.40.50.1820">
    <property type="entry name" value="alpha/beta hydrolase"/>
    <property type="match status" value="1"/>
</dbReference>
<reference evidence="1 2" key="1">
    <citation type="submission" date="2020-02" db="EMBL/GenBank/DDBJ databases">
        <authorList>
            <person name="Ma Q."/>
            <person name="Huang Y."/>
            <person name="Song X."/>
            <person name="Pei D."/>
        </authorList>
    </citation>
    <scope>NUCLEOTIDE SEQUENCE [LARGE SCALE GENOMIC DNA]</scope>
    <source>
        <strain evidence="1">Sxm20200214</strain>
        <tissue evidence="1">Leaf</tissue>
    </source>
</reference>
<dbReference type="PANTHER" id="PTHR12265:SF0">
    <property type="entry name" value="EXPRESSED PROTEIN"/>
    <property type="match status" value="1"/>
</dbReference>
<name>A0A8X8ASF0_BRACI</name>
<evidence type="ECO:0000313" key="1">
    <source>
        <dbReference type="EMBL" id="KAG2310223.1"/>
    </source>
</evidence>
<evidence type="ECO:0000313" key="2">
    <source>
        <dbReference type="Proteomes" id="UP000886595"/>
    </source>
</evidence>
<organism evidence="1 2">
    <name type="scientific">Brassica carinata</name>
    <name type="common">Ethiopian mustard</name>
    <name type="synonym">Abyssinian cabbage</name>
    <dbReference type="NCBI Taxonomy" id="52824"/>
    <lineage>
        <taxon>Eukaryota</taxon>
        <taxon>Viridiplantae</taxon>
        <taxon>Streptophyta</taxon>
        <taxon>Embryophyta</taxon>
        <taxon>Tracheophyta</taxon>
        <taxon>Spermatophyta</taxon>
        <taxon>Magnoliopsida</taxon>
        <taxon>eudicotyledons</taxon>
        <taxon>Gunneridae</taxon>
        <taxon>Pentapetalae</taxon>
        <taxon>rosids</taxon>
        <taxon>malvids</taxon>
        <taxon>Brassicales</taxon>
        <taxon>Brassicaceae</taxon>
        <taxon>Brassiceae</taxon>
        <taxon>Brassica</taxon>
    </lineage>
</organism>
<dbReference type="InterPro" id="IPR008547">
    <property type="entry name" value="DUF829_TMEM53"/>
</dbReference>
<dbReference type="SUPFAM" id="SSF53474">
    <property type="entry name" value="alpha/beta-Hydrolases"/>
    <property type="match status" value="1"/>
</dbReference>
<dbReference type="InterPro" id="IPR029058">
    <property type="entry name" value="AB_hydrolase_fold"/>
</dbReference>
<sequence length="225" mass="25376">MSKSPKPFVWGIASSLDYVFLNRFESQRAEFWQTLYSTITMRVHYLILCSENDDLAPYQTIHNFATRLQELGGNVKLVKWNDSPHVGHYRYNQVDYKAAVSDFLSKAASISAEPTQQTFGGSGSTSGLNQSFNGTLLVTTDHFFVPSTVGYYVGNGGGSVQDEYKQDLIRLLSAQNEDKDGVRPNGVLGRILFDVYYVFVLILTNNVNSFRLLDLLFVCIKSLYY</sequence>
<dbReference type="EMBL" id="JAAMPC010000005">
    <property type="protein sequence ID" value="KAG2310223.1"/>
    <property type="molecule type" value="Genomic_DNA"/>
</dbReference>
<dbReference type="OrthoDB" id="77878at2759"/>
<keyword evidence="2" id="KW-1185">Reference proteome</keyword>
<dbReference type="Proteomes" id="UP000886595">
    <property type="component" value="Unassembled WGS sequence"/>
</dbReference>
<protein>
    <submittedName>
        <fullName evidence="1">Uncharacterized protein</fullName>
    </submittedName>
</protein>
<dbReference type="PANTHER" id="PTHR12265">
    <property type="entry name" value="TRANSMEMBRANE PROTEIN 53"/>
    <property type="match status" value="1"/>
</dbReference>
<comment type="caution">
    <text evidence="1">The sequence shown here is derived from an EMBL/GenBank/DDBJ whole genome shotgun (WGS) entry which is preliminary data.</text>
</comment>
<dbReference type="AlphaFoldDB" id="A0A8X8ASF0"/>
<proteinExistence type="predicted"/>